<gene>
    <name evidence="1" type="ORF">OKIOD_LOCUS24</name>
</gene>
<organism evidence="1 2">
    <name type="scientific">Oikopleura dioica</name>
    <name type="common">Tunicate</name>
    <dbReference type="NCBI Taxonomy" id="34765"/>
    <lineage>
        <taxon>Eukaryota</taxon>
        <taxon>Metazoa</taxon>
        <taxon>Chordata</taxon>
        <taxon>Tunicata</taxon>
        <taxon>Appendicularia</taxon>
        <taxon>Copelata</taxon>
        <taxon>Oikopleuridae</taxon>
        <taxon>Oikopleura</taxon>
    </lineage>
</organism>
<proteinExistence type="predicted"/>
<dbReference type="EMBL" id="OU015568">
    <property type="protein sequence ID" value="CAG5076462.1"/>
    <property type="molecule type" value="Genomic_DNA"/>
</dbReference>
<dbReference type="SUPFAM" id="SSF117281">
    <property type="entry name" value="Kelch motif"/>
    <property type="match status" value="1"/>
</dbReference>
<name>A0ABN7RLH3_OIKDI</name>
<protein>
    <submittedName>
        <fullName evidence="1">Oidioi.mRNA.OKI2018_I69.PAR.g8466.t1.cds</fullName>
    </submittedName>
</protein>
<reference evidence="1 2" key="1">
    <citation type="submission" date="2021-04" db="EMBL/GenBank/DDBJ databases">
        <authorList>
            <person name="Bliznina A."/>
        </authorList>
    </citation>
    <scope>NUCLEOTIDE SEQUENCE [LARGE SCALE GENOMIC DNA]</scope>
</reference>
<dbReference type="InterPro" id="IPR015915">
    <property type="entry name" value="Kelch-typ_b-propeller"/>
</dbReference>
<accession>A0ABN7RLH3</accession>
<dbReference type="Gene3D" id="2.120.10.80">
    <property type="entry name" value="Kelch-type beta propeller"/>
    <property type="match status" value="1"/>
</dbReference>
<evidence type="ECO:0000313" key="2">
    <source>
        <dbReference type="Proteomes" id="UP001158576"/>
    </source>
</evidence>
<sequence>MHFSIFLPLVAANDRLLILNQWVTSNPAISFSWDENNTEDFTRTYKLKLGCSGVIGEKMYIIGAEGIAGGLPDIVYEVADCGVKETDIKLPWYMSAHSCTVIDDVMHICGSQMDLHTKDCTTFDGTSFGKKTSTRNEHSWGAMAAFNGQPVVLGGLVYQAKDTASVETFNGSKWSALPDMPSEKRVFDAIGLGNKLCTFGGYMAATGEASDEITCFDGSSWSNVGNLFAPRYGARVIQYTSQELLLIGGTAGGTNSVMPFEKIDIDTFESKVSTNTLVSYVDWPETFVVSKEFCS</sequence>
<keyword evidence="2" id="KW-1185">Reference proteome</keyword>
<dbReference type="Proteomes" id="UP001158576">
    <property type="component" value="Chromosome PAR"/>
</dbReference>
<evidence type="ECO:0000313" key="1">
    <source>
        <dbReference type="EMBL" id="CAG5076462.1"/>
    </source>
</evidence>